<accession>A0A0U9HMA3</accession>
<reference evidence="4" key="1">
    <citation type="journal article" date="2016" name="Genome Announc.">
        <title>Draft Genome Sequence of the Syntrophic Lactate-Degrading Bacterium Tepidanaerobacter syntrophicus JLT.</title>
        <authorList>
            <person name="Matsuura N."/>
            <person name="Ohashi A."/>
            <person name="Tourlousse D.M."/>
            <person name="Sekiguchi Y."/>
        </authorList>
    </citation>
    <scope>NUCLEOTIDE SEQUENCE [LARGE SCALE GENOMIC DNA]</scope>
    <source>
        <strain evidence="4">JL</strain>
    </source>
</reference>
<keyword evidence="2" id="KW-0732">Signal</keyword>
<proteinExistence type="predicted"/>
<dbReference type="InterPro" id="IPR051465">
    <property type="entry name" value="Cell_Envelope_Struct_Comp"/>
</dbReference>
<gene>
    <name evidence="4" type="ORF">TSYNT_7485</name>
</gene>
<evidence type="ECO:0000256" key="1">
    <source>
        <dbReference type="ARBA" id="ARBA00022737"/>
    </source>
</evidence>
<evidence type="ECO:0000256" key="2">
    <source>
        <dbReference type="SAM" id="SignalP"/>
    </source>
</evidence>
<feature type="domain" description="SLH" evidence="3">
    <location>
        <begin position="171"/>
        <end position="234"/>
    </location>
</feature>
<evidence type="ECO:0000313" key="4">
    <source>
        <dbReference type="EMBL" id="GAQ25459.1"/>
    </source>
</evidence>
<dbReference type="PROSITE" id="PS51272">
    <property type="entry name" value="SLH"/>
    <property type="match status" value="3"/>
</dbReference>
<dbReference type="PANTHER" id="PTHR43308:SF5">
    <property type="entry name" value="S-LAYER PROTEIN _ PEPTIDOGLYCAN ENDO-BETA-N-ACETYLGLUCOSAMINIDASE"/>
    <property type="match status" value="1"/>
</dbReference>
<dbReference type="RefSeq" id="WP_059032837.1">
    <property type="nucleotide sequence ID" value="NZ_DF977001.1"/>
</dbReference>
<feature type="domain" description="SLH" evidence="3">
    <location>
        <begin position="40"/>
        <end position="103"/>
    </location>
</feature>
<evidence type="ECO:0000313" key="5">
    <source>
        <dbReference type="Proteomes" id="UP000062160"/>
    </source>
</evidence>
<feature type="chain" id="PRO_5006865002" evidence="2">
    <location>
        <begin position="27"/>
        <end position="460"/>
    </location>
</feature>
<dbReference type="Pfam" id="PF00395">
    <property type="entry name" value="SLH"/>
    <property type="match status" value="2"/>
</dbReference>
<organism evidence="4">
    <name type="scientific">Tepidanaerobacter syntrophicus</name>
    <dbReference type="NCBI Taxonomy" id="224999"/>
    <lineage>
        <taxon>Bacteria</taxon>
        <taxon>Bacillati</taxon>
        <taxon>Bacillota</taxon>
        <taxon>Clostridia</taxon>
        <taxon>Thermosediminibacterales</taxon>
        <taxon>Tepidanaerobacteraceae</taxon>
        <taxon>Tepidanaerobacter</taxon>
    </lineage>
</organism>
<dbReference type="STRING" id="224999.GCA_001485475_01476"/>
<keyword evidence="1" id="KW-0677">Repeat</keyword>
<dbReference type="EMBL" id="DF977001">
    <property type="protein sequence ID" value="GAQ25459.1"/>
    <property type="molecule type" value="Genomic_DNA"/>
</dbReference>
<protein>
    <submittedName>
        <fullName evidence="4">S-layer homology domain-containing protein</fullName>
    </submittedName>
</protein>
<dbReference type="PANTHER" id="PTHR43308">
    <property type="entry name" value="OUTER MEMBRANE PROTEIN ALPHA-RELATED"/>
    <property type="match status" value="1"/>
</dbReference>
<keyword evidence="5" id="KW-1185">Reference proteome</keyword>
<sequence>MKTCRKVGVLFLAAALLIVFTLPVFGAEAGNLSPGQLKKAAKFNDVDENFKWAKDAIERMCNQGVILGYPGGVFRPGNNVTHLEAIIMALRVMGCEEELEDVTINDDIKKIKLPWDDAYYYVALAVEKNIIKPEELKGFNLNAPAKRYEVARYIVRALDMESEATEHMDEELPFKDAKAIPENAIGYVYVAVKLGLMEGDTNGTFKPNEPITRAEMAVLMDRLDVFFAPENMFAGTIEDIDLDELTITLENDSETVTYNVLKHATVYIDGKYYSLKDLNIGDTVKVILDKNENVIFIQVTERADEATTTVKGLVVDVNKAKKSISLFVHDQYKEGFVGVLRVNDIEGRHYELETQRGHYVLIGEIDELEDYVDEKIVVFGKMIDEASIYMRGPMIEVTDFALLEAEDIETFYINNDTKVIIDGEDEKLSGITEGDYAEIKAKDDVAIEIEVETSEELKYK</sequence>
<feature type="signal peptide" evidence="2">
    <location>
        <begin position="1"/>
        <end position="26"/>
    </location>
</feature>
<dbReference type="InterPro" id="IPR001119">
    <property type="entry name" value="SLH_dom"/>
</dbReference>
<dbReference type="OrthoDB" id="2611444at2"/>
<dbReference type="AlphaFoldDB" id="A0A0U9HMA3"/>
<name>A0A0U9HMA3_9FIRM</name>
<evidence type="ECO:0000259" key="3">
    <source>
        <dbReference type="PROSITE" id="PS51272"/>
    </source>
</evidence>
<dbReference type="Proteomes" id="UP000062160">
    <property type="component" value="Unassembled WGS sequence"/>
</dbReference>
<feature type="domain" description="SLH" evidence="3">
    <location>
        <begin position="105"/>
        <end position="168"/>
    </location>
</feature>